<dbReference type="SUPFAM" id="SSF46785">
    <property type="entry name" value="Winged helix' DNA-binding domain"/>
    <property type="match status" value="1"/>
</dbReference>
<dbReference type="STRING" id="1122149.FD44_GL000500"/>
<dbReference type="OrthoDB" id="2374094at2"/>
<protein>
    <recommendedName>
        <fullName evidence="1">Transcription regulator PadR N-terminal domain-containing protein</fullName>
    </recommendedName>
</protein>
<dbReference type="EMBL" id="PUFO01000065">
    <property type="protein sequence ID" value="TDG75791.1"/>
    <property type="molecule type" value="Genomic_DNA"/>
</dbReference>
<sequence length="182" mass="21023">MYELLILSILRNRDMSGYKLGQVLESSLVPRREISNGVIYPLLNRLEENGDILVTEKSGEPRNKKMAHITELGEQHFQELMRLPVANDAKRESTYRFKFRGMVGVDKQTQQQILNDYAAAVQSDLTLYQRDQAHLRKQIQTKNGNVASLRMAVKALDLSTSICQTKQSWIKEYRQELEHEGE</sequence>
<evidence type="ECO:0000313" key="2">
    <source>
        <dbReference type="EMBL" id="TDG75791.1"/>
    </source>
</evidence>
<keyword evidence="3" id="KW-1185">Reference proteome</keyword>
<dbReference type="Gene3D" id="1.10.10.10">
    <property type="entry name" value="Winged helix-like DNA-binding domain superfamily/Winged helix DNA-binding domain"/>
    <property type="match status" value="1"/>
</dbReference>
<reference evidence="2 3" key="1">
    <citation type="journal article" date="2019" name="Appl. Microbiol. Biotechnol.">
        <title>Uncovering carbohydrate metabolism through a genotype-phenotype association study of 56 lactic acid bacteria genomes.</title>
        <authorList>
            <person name="Buron-Moles G."/>
            <person name="Chailyan A."/>
            <person name="Dolejs I."/>
            <person name="Forster J."/>
            <person name="Miks M.H."/>
        </authorList>
    </citation>
    <scope>NUCLEOTIDE SEQUENCE [LARGE SCALE GENOMIC DNA]</scope>
    <source>
        <strain evidence="2 3">ATCC 49373</strain>
    </source>
</reference>
<evidence type="ECO:0000313" key="3">
    <source>
        <dbReference type="Proteomes" id="UP000294854"/>
    </source>
</evidence>
<dbReference type="Pfam" id="PF03551">
    <property type="entry name" value="PadR"/>
    <property type="match status" value="1"/>
</dbReference>
<dbReference type="Proteomes" id="UP000294854">
    <property type="component" value="Unassembled WGS sequence"/>
</dbReference>
<dbReference type="PANTHER" id="PTHR43252">
    <property type="entry name" value="TRANSCRIPTIONAL REGULATOR YQJI"/>
    <property type="match status" value="1"/>
</dbReference>
<gene>
    <name evidence="2" type="ORF">C5L31_000396</name>
</gene>
<dbReference type="AlphaFoldDB" id="A0A4V3A3Q8"/>
<evidence type="ECO:0000259" key="1">
    <source>
        <dbReference type="Pfam" id="PF03551"/>
    </source>
</evidence>
<dbReference type="InterPro" id="IPR005149">
    <property type="entry name" value="Tscrpt_reg_PadR_N"/>
</dbReference>
<comment type="caution">
    <text evidence="2">The sequence shown here is derived from an EMBL/GenBank/DDBJ whole genome shotgun (WGS) entry which is preliminary data.</text>
</comment>
<feature type="domain" description="Transcription regulator PadR N-terminal" evidence="1">
    <location>
        <begin position="6"/>
        <end position="79"/>
    </location>
</feature>
<dbReference type="PANTHER" id="PTHR43252:SF6">
    <property type="entry name" value="NEGATIVE TRANSCRIPTION REGULATOR PADR"/>
    <property type="match status" value="1"/>
</dbReference>
<proteinExistence type="predicted"/>
<dbReference type="InterPro" id="IPR036390">
    <property type="entry name" value="WH_DNA-bd_sf"/>
</dbReference>
<dbReference type="InterPro" id="IPR036388">
    <property type="entry name" value="WH-like_DNA-bd_sf"/>
</dbReference>
<dbReference type="RefSeq" id="WP_010619530.1">
    <property type="nucleotide sequence ID" value="NZ_CP042371.1"/>
</dbReference>
<name>A0A4V3A3Q8_9LACO</name>
<organism evidence="2 3">
    <name type="scientific">Secundilactobacillus malefermentans</name>
    <dbReference type="NCBI Taxonomy" id="176292"/>
    <lineage>
        <taxon>Bacteria</taxon>
        <taxon>Bacillati</taxon>
        <taxon>Bacillota</taxon>
        <taxon>Bacilli</taxon>
        <taxon>Lactobacillales</taxon>
        <taxon>Lactobacillaceae</taxon>
        <taxon>Secundilactobacillus</taxon>
    </lineage>
</organism>
<accession>A0A4V3A3Q8</accession>